<evidence type="ECO:0000256" key="2">
    <source>
        <dbReference type="SAM" id="Phobius"/>
    </source>
</evidence>
<organism evidence="3 4">
    <name type="scientific">Zymoseptoria tritici (strain ST99CH_3D7)</name>
    <dbReference type="NCBI Taxonomy" id="1276538"/>
    <lineage>
        <taxon>Eukaryota</taxon>
        <taxon>Fungi</taxon>
        <taxon>Dikarya</taxon>
        <taxon>Ascomycota</taxon>
        <taxon>Pezizomycotina</taxon>
        <taxon>Dothideomycetes</taxon>
        <taxon>Dothideomycetidae</taxon>
        <taxon>Mycosphaerellales</taxon>
        <taxon>Mycosphaerellaceae</taxon>
        <taxon>Zymoseptoria</taxon>
    </lineage>
</organism>
<name>A0A1X7RRQ5_ZYMT9</name>
<dbReference type="Proteomes" id="UP000215127">
    <property type="component" value="Chromosome 4"/>
</dbReference>
<feature type="compositionally biased region" description="Basic and acidic residues" evidence="1">
    <location>
        <begin position="285"/>
        <end position="297"/>
    </location>
</feature>
<gene>
    <name evidence="3" type="ORF">ZT3D7_G4818</name>
</gene>
<evidence type="ECO:0000313" key="4">
    <source>
        <dbReference type="Proteomes" id="UP000215127"/>
    </source>
</evidence>
<protein>
    <recommendedName>
        <fullName evidence="5">Vacuolar membrane protein</fullName>
    </recommendedName>
</protein>
<feature type="compositionally biased region" description="Pro residues" evidence="1">
    <location>
        <begin position="476"/>
        <end position="487"/>
    </location>
</feature>
<dbReference type="InterPro" id="IPR031606">
    <property type="entry name" value="Kch1/2"/>
</dbReference>
<evidence type="ECO:0008006" key="5">
    <source>
        <dbReference type="Google" id="ProtNLM"/>
    </source>
</evidence>
<dbReference type="EMBL" id="LT853695">
    <property type="protein sequence ID" value="SMQ49667.1"/>
    <property type="molecule type" value="Genomic_DNA"/>
</dbReference>
<dbReference type="GO" id="GO:0005886">
    <property type="term" value="C:plasma membrane"/>
    <property type="evidence" value="ECO:0007669"/>
    <property type="project" value="InterPro"/>
</dbReference>
<dbReference type="PANTHER" id="PTHR36424:SF1">
    <property type="entry name" value="LOW AFFINITY K(+) TRANSPORTER 1-RELATED"/>
    <property type="match status" value="1"/>
</dbReference>
<evidence type="ECO:0000313" key="3">
    <source>
        <dbReference type="EMBL" id="SMQ49667.1"/>
    </source>
</evidence>
<evidence type="ECO:0000256" key="1">
    <source>
        <dbReference type="SAM" id="MobiDB-lite"/>
    </source>
</evidence>
<feature type="compositionally biased region" description="Pro residues" evidence="1">
    <location>
        <begin position="450"/>
        <end position="460"/>
    </location>
</feature>
<feature type="compositionally biased region" description="Polar residues" evidence="1">
    <location>
        <begin position="432"/>
        <end position="442"/>
    </location>
</feature>
<feature type="compositionally biased region" description="Polar residues" evidence="1">
    <location>
        <begin position="592"/>
        <end position="606"/>
    </location>
</feature>
<accession>A0A1X7RRQ5</accession>
<feature type="transmembrane region" description="Helical" evidence="2">
    <location>
        <begin position="219"/>
        <end position="252"/>
    </location>
</feature>
<reference evidence="3 4" key="1">
    <citation type="submission" date="2016-06" db="EMBL/GenBank/DDBJ databases">
        <authorList>
            <person name="Kjaerup R.B."/>
            <person name="Dalgaard T.S."/>
            <person name="Juul-Madsen H.R."/>
        </authorList>
    </citation>
    <scope>NUCLEOTIDE SEQUENCE [LARGE SCALE GENOMIC DNA]</scope>
</reference>
<feature type="region of interest" description="Disordered" evidence="1">
    <location>
        <begin position="586"/>
        <end position="686"/>
    </location>
</feature>
<feature type="compositionally biased region" description="Polar residues" evidence="1">
    <location>
        <begin position="344"/>
        <end position="374"/>
    </location>
</feature>
<dbReference type="AlphaFoldDB" id="A0A1X7RRQ5"/>
<keyword evidence="2" id="KW-0812">Transmembrane</keyword>
<feature type="compositionally biased region" description="Polar residues" evidence="1">
    <location>
        <begin position="462"/>
        <end position="471"/>
    </location>
</feature>
<sequence length="686" mass="75913">MGCCSSDREKGPRDESQKWDFITLSDFRCTSAWTYFAYGWLWFLAIVGVAVYVVDTFTAVQLLAYDNWSSQVKPKVPFKYSKWIFAVCIIISWVLCFYEWIRAIRVIRRGGVAESFLDPLAVDLQSMRSQGWKRFLVFSALAKSKKGADYVALFVYFSFKTSIRVILAEGPRQVVNALTLWAVLQSDIAVKHATDHSSFEQFWLNIGVLAERDKLQACIYFAMLFTLVIWVFSALSLIISVILYLVFLWHYIPSRDGRLSVYCKRKVDRRLAKVVEHKVKAAIEEEEREARKAEQKAGQRRQKNGELPPPPSLSSFKRQPTLPEIGRTPSSKSTDKVPDFYGISRQNTETTLPPYTSRPSTSNDAVTRQPTLPNVGNVPRRPVLRTETQGSVASAAPSYASNAPLMSNTGFADNDYNHYDGPLPPLPHMRSESQSTLNSQRSYRPGGLPGGPPGPGPRMPPQRSNTGFSFEQIQQPLPPQPGYPRAPPQAAYNPNFTRPTPGGPPGMPSRAATADIHPQQFARRALPERSATAGPPPDQQYEMRISPVHTVPTATYPPAPSRSVTNPVAGGYHAFNPSANPSMTSVLPPPSYHTNAPSSTYASSIAPTMRSATAPPPQFAYTTNQPQQTNWQTWQQPSPLLPPLPAQGGPQGQERPYHGPVGPGSIRRPEPPQGGGPRAATGGPRW</sequence>
<feature type="compositionally biased region" description="Low complexity" evidence="1">
    <location>
        <begin position="622"/>
        <end position="638"/>
    </location>
</feature>
<dbReference type="PANTHER" id="PTHR36424">
    <property type="entry name" value="PHEROMONE-REGULATED MEMBRANE PROTEIN 6"/>
    <property type="match status" value="1"/>
</dbReference>
<dbReference type="GO" id="GO:0015079">
    <property type="term" value="F:potassium ion transmembrane transporter activity"/>
    <property type="evidence" value="ECO:0007669"/>
    <property type="project" value="InterPro"/>
</dbReference>
<keyword evidence="4" id="KW-1185">Reference proteome</keyword>
<feature type="transmembrane region" description="Helical" evidence="2">
    <location>
        <begin position="83"/>
        <end position="101"/>
    </location>
</feature>
<keyword evidence="2" id="KW-0472">Membrane</keyword>
<proteinExistence type="predicted"/>
<dbReference type="STRING" id="1276538.A0A1X7RRQ5"/>
<feature type="transmembrane region" description="Helical" evidence="2">
    <location>
        <begin position="40"/>
        <end position="63"/>
    </location>
</feature>
<keyword evidence="2" id="KW-1133">Transmembrane helix</keyword>
<feature type="compositionally biased region" description="Low complexity" evidence="1">
    <location>
        <begin position="391"/>
        <end position="403"/>
    </location>
</feature>
<dbReference type="Pfam" id="PF16944">
    <property type="entry name" value="KCH"/>
    <property type="match status" value="1"/>
</dbReference>
<feature type="region of interest" description="Disordered" evidence="1">
    <location>
        <begin position="285"/>
        <end position="542"/>
    </location>
</feature>